<evidence type="ECO:0000256" key="4">
    <source>
        <dbReference type="ARBA" id="ARBA00022989"/>
    </source>
</evidence>
<dbReference type="AlphaFoldDB" id="A0A858RH27"/>
<evidence type="ECO:0000259" key="8">
    <source>
        <dbReference type="Pfam" id="PF12704"/>
    </source>
</evidence>
<keyword evidence="2" id="KW-1003">Cell membrane</keyword>
<feature type="domain" description="ABC3 transporter permease C-terminal" evidence="7">
    <location>
        <begin position="266"/>
        <end position="375"/>
    </location>
</feature>
<dbReference type="PANTHER" id="PTHR43738:SF3">
    <property type="entry name" value="ABC TRANSPORTER PERMEASE"/>
    <property type="match status" value="1"/>
</dbReference>
<evidence type="ECO:0000313" key="10">
    <source>
        <dbReference type="Proteomes" id="UP000501812"/>
    </source>
</evidence>
<keyword evidence="10" id="KW-1185">Reference proteome</keyword>
<gene>
    <name evidence="9" type="ORF">HHL09_08785</name>
</gene>
<evidence type="ECO:0000313" key="9">
    <source>
        <dbReference type="EMBL" id="QJE95871.1"/>
    </source>
</evidence>
<evidence type="ECO:0000256" key="1">
    <source>
        <dbReference type="ARBA" id="ARBA00004651"/>
    </source>
</evidence>
<protein>
    <submittedName>
        <fullName evidence="9">FtsX-like permease family protein</fullName>
    </submittedName>
</protein>
<accession>A0A858RH27</accession>
<dbReference type="RefSeq" id="WP_169454184.1">
    <property type="nucleotide sequence ID" value="NZ_CP051774.1"/>
</dbReference>
<dbReference type="KEGG" id="luo:HHL09_08785"/>
<feature type="transmembrane region" description="Helical" evidence="6">
    <location>
        <begin position="349"/>
        <end position="372"/>
    </location>
</feature>
<organism evidence="9 10">
    <name type="scientific">Luteolibacter luteus</name>
    <dbReference type="NCBI Taxonomy" id="2728835"/>
    <lineage>
        <taxon>Bacteria</taxon>
        <taxon>Pseudomonadati</taxon>
        <taxon>Verrucomicrobiota</taxon>
        <taxon>Verrucomicrobiia</taxon>
        <taxon>Verrucomicrobiales</taxon>
        <taxon>Verrucomicrobiaceae</taxon>
        <taxon>Luteolibacter</taxon>
    </lineage>
</organism>
<dbReference type="Pfam" id="PF12704">
    <property type="entry name" value="MacB_PCD"/>
    <property type="match status" value="1"/>
</dbReference>
<reference evidence="9 10" key="1">
    <citation type="submission" date="2020-04" db="EMBL/GenBank/DDBJ databases">
        <title>Luteolibacter sp. G-1-1-1 isolated from soil.</title>
        <authorList>
            <person name="Dahal R.H."/>
        </authorList>
    </citation>
    <scope>NUCLEOTIDE SEQUENCE [LARGE SCALE GENOMIC DNA]</scope>
    <source>
        <strain evidence="9 10">G-1-1-1</strain>
    </source>
</reference>
<keyword evidence="5 6" id="KW-0472">Membrane</keyword>
<dbReference type="GO" id="GO:0005886">
    <property type="term" value="C:plasma membrane"/>
    <property type="evidence" value="ECO:0007669"/>
    <property type="project" value="UniProtKB-SubCell"/>
</dbReference>
<proteinExistence type="predicted"/>
<dbReference type="InterPro" id="IPR025857">
    <property type="entry name" value="MacB_PCD"/>
</dbReference>
<evidence type="ECO:0000259" key="7">
    <source>
        <dbReference type="Pfam" id="PF02687"/>
    </source>
</evidence>
<feature type="transmembrane region" description="Helical" evidence="6">
    <location>
        <begin position="302"/>
        <end position="329"/>
    </location>
</feature>
<evidence type="ECO:0000256" key="5">
    <source>
        <dbReference type="ARBA" id="ARBA00023136"/>
    </source>
</evidence>
<sequence>MKFLSLVIGNLKRKKLRTVLTVLSAIVAFLLFGLLCALKEGLLAGVNMADADRLVVRNKITLIQPLPVNYKNRIANIPGVDSVAALTWFGGIYQDPKNFFATMPVDPETFLDVFREYPVSEETKKEWLATRNGAIVGESLMKKFGWKVGDTVPLTSPIWGQPKDQAAWEFKIVGAYESTKKGGDTSSMYFRWDYFDEGKVEQKGLIGWLTIRVKNKDQATAVAKAIDAEFANSPYETVTEGEGAFASSFAQQIGDIGTIVAGVVSAVFFTILLVAGNTMSQSVRERTEEIGVLKAMGFTNGLVLVLVLAESCAIALFGGVVGLALAAAISEANPFATVLPSFNLPHRDLITGVLAALALGMVAGALPAIQAMRLQIATALRRN</sequence>
<dbReference type="InterPro" id="IPR051125">
    <property type="entry name" value="ABC-4/HrtB_transporter"/>
</dbReference>
<feature type="domain" description="MacB-like periplasmic core" evidence="8">
    <location>
        <begin position="18"/>
        <end position="228"/>
    </location>
</feature>
<evidence type="ECO:0000256" key="2">
    <source>
        <dbReference type="ARBA" id="ARBA00022475"/>
    </source>
</evidence>
<keyword evidence="4 6" id="KW-1133">Transmembrane helix</keyword>
<evidence type="ECO:0000256" key="6">
    <source>
        <dbReference type="SAM" id="Phobius"/>
    </source>
</evidence>
<dbReference type="EMBL" id="CP051774">
    <property type="protein sequence ID" value="QJE95871.1"/>
    <property type="molecule type" value="Genomic_DNA"/>
</dbReference>
<comment type="subcellular location">
    <subcellularLocation>
        <location evidence="1">Cell membrane</location>
        <topology evidence="1">Multi-pass membrane protein</topology>
    </subcellularLocation>
</comment>
<dbReference type="Pfam" id="PF02687">
    <property type="entry name" value="FtsX"/>
    <property type="match status" value="1"/>
</dbReference>
<dbReference type="Proteomes" id="UP000501812">
    <property type="component" value="Chromosome"/>
</dbReference>
<evidence type="ECO:0000256" key="3">
    <source>
        <dbReference type="ARBA" id="ARBA00022692"/>
    </source>
</evidence>
<dbReference type="PANTHER" id="PTHR43738">
    <property type="entry name" value="ABC TRANSPORTER, MEMBRANE PROTEIN"/>
    <property type="match status" value="1"/>
</dbReference>
<dbReference type="InterPro" id="IPR003838">
    <property type="entry name" value="ABC3_permease_C"/>
</dbReference>
<feature type="transmembrane region" description="Helical" evidence="6">
    <location>
        <begin position="256"/>
        <end position="276"/>
    </location>
</feature>
<name>A0A858RH27_9BACT</name>
<keyword evidence="3 6" id="KW-0812">Transmembrane</keyword>